<keyword evidence="6 8" id="KW-1133">Transmembrane helix</keyword>
<organism evidence="10 11">
    <name type="scientific">Paenibacillus alvei</name>
    <name type="common">Bacillus alvei</name>
    <dbReference type="NCBI Taxonomy" id="44250"/>
    <lineage>
        <taxon>Bacteria</taxon>
        <taxon>Bacillati</taxon>
        <taxon>Bacillota</taxon>
        <taxon>Bacilli</taxon>
        <taxon>Bacillales</taxon>
        <taxon>Paenibacillaceae</taxon>
        <taxon>Paenibacillus</taxon>
    </lineage>
</organism>
<dbReference type="InterPro" id="IPR035906">
    <property type="entry name" value="MetI-like_sf"/>
</dbReference>
<feature type="domain" description="ABC transmembrane type-1" evidence="9">
    <location>
        <begin position="61"/>
        <end position="269"/>
    </location>
</feature>
<gene>
    <name evidence="10" type="ORF">PBLR_14540</name>
</gene>
<dbReference type="GO" id="GO:0055085">
    <property type="term" value="P:transmembrane transport"/>
    <property type="evidence" value="ECO:0007669"/>
    <property type="project" value="InterPro"/>
</dbReference>
<evidence type="ECO:0000259" key="9">
    <source>
        <dbReference type="PROSITE" id="PS50928"/>
    </source>
</evidence>
<keyword evidence="7 8" id="KW-0472">Membrane</keyword>
<dbReference type="Gene3D" id="1.10.3720.10">
    <property type="entry name" value="MetI-like"/>
    <property type="match status" value="1"/>
</dbReference>
<comment type="subcellular location">
    <subcellularLocation>
        <location evidence="1 8">Cell membrane</location>
        <topology evidence="1 8">Multi-pass membrane protein</topology>
    </subcellularLocation>
</comment>
<evidence type="ECO:0000256" key="2">
    <source>
        <dbReference type="ARBA" id="ARBA00007069"/>
    </source>
</evidence>
<proteinExistence type="inferred from homology"/>
<sequence length="281" mass="31255">MKRINSMLYITIIPLLIFVALFIFVPLFTMISGSFQEDGGGAFTFNQYKEIFTNPYYWKAFENSILISLLSSLIGIIAAVFATYALTRFPKRVQERLLVITNLTSNFAGIPLAFAFIVLLGNSGLFTLLFRQFDIDMTASFNLYSWSGLTVIYVYFQLPLAIMLLYPMYHAIQDNWKEAASLLGASPFQFWKRIGLPVLLPGIAGTFSILFANAMGAYASAYALTGSNYNLVPVRIGALVSGDIFARPELGSALGVLLGLTLLAAMLVNEWLTRKVRRDLL</sequence>
<feature type="transmembrane region" description="Helical" evidence="8">
    <location>
        <begin position="250"/>
        <end position="268"/>
    </location>
</feature>
<protein>
    <submittedName>
        <fullName evidence="10">ABC transporter permease</fullName>
    </submittedName>
</protein>
<accession>A0A383RGG0</accession>
<evidence type="ECO:0000256" key="3">
    <source>
        <dbReference type="ARBA" id="ARBA00022448"/>
    </source>
</evidence>
<dbReference type="InterPro" id="IPR000515">
    <property type="entry name" value="MetI-like"/>
</dbReference>
<dbReference type="Proteomes" id="UP000304148">
    <property type="component" value="Chromosome"/>
</dbReference>
<comment type="similarity">
    <text evidence="2">Belongs to the binding-protein-dependent transport system permease family. CysTW subfamily.</text>
</comment>
<dbReference type="EMBL" id="LS992241">
    <property type="protein sequence ID" value="SYX86118.1"/>
    <property type="molecule type" value="Genomic_DNA"/>
</dbReference>
<evidence type="ECO:0000256" key="1">
    <source>
        <dbReference type="ARBA" id="ARBA00004651"/>
    </source>
</evidence>
<dbReference type="PANTHER" id="PTHR42929:SF1">
    <property type="entry name" value="INNER MEMBRANE ABC TRANSPORTER PERMEASE PROTEIN YDCU-RELATED"/>
    <property type="match status" value="1"/>
</dbReference>
<evidence type="ECO:0000313" key="11">
    <source>
        <dbReference type="Proteomes" id="UP000304148"/>
    </source>
</evidence>
<evidence type="ECO:0000256" key="6">
    <source>
        <dbReference type="ARBA" id="ARBA00022989"/>
    </source>
</evidence>
<evidence type="ECO:0000256" key="8">
    <source>
        <dbReference type="RuleBase" id="RU363032"/>
    </source>
</evidence>
<feature type="transmembrane region" description="Helical" evidence="8">
    <location>
        <begin position="7"/>
        <end position="28"/>
    </location>
</feature>
<dbReference type="GO" id="GO:0005886">
    <property type="term" value="C:plasma membrane"/>
    <property type="evidence" value="ECO:0007669"/>
    <property type="project" value="UniProtKB-SubCell"/>
</dbReference>
<dbReference type="RefSeq" id="WP_138188136.1">
    <property type="nucleotide sequence ID" value="NZ_LS992241.1"/>
</dbReference>
<name>A0A383RGG0_PAEAL</name>
<evidence type="ECO:0000256" key="7">
    <source>
        <dbReference type="ARBA" id="ARBA00023136"/>
    </source>
</evidence>
<feature type="transmembrane region" description="Helical" evidence="8">
    <location>
        <begin position="65"/>
        <end position="86"/>
    </location>
</feature>
<keyword evidence="3 8" id="KW-0813">Transport</keyword>
<dbReference type="SUPFAM" id="SSF161098">
    <property type="entry name" value="MetI-like"/>
    <property type="match status" value="1"/>
</dbReference>
<evidence type="ECO:0000256" key="4">
    <source>
        <dbReference type="ARBA" id="ARBA00022475"/>
    </source>
</evidence>
<dbReference type="PANTHER" id="PTHR42929">
    <property type="entry name" value="INNER MEMBRANE ABC TRANSPORTER PERMEASE PROTEIN YDCU-RELATED-RELATED"/>
    <property type="match status" value="1"/>
</dbReference>
<keyword evidence="5 8" id="KW-0812">Transmembrane</keyword>
<evidence type="ECO:0000313" key="10">
    <source>
        <dbReference type="EMBL" id="SYX86118.1"/>
    </source>
</evidence>
<feature type="transmembrane region" description="Helical" evidence="8">
    <location>
        <begin position="143"/>
        <end position="166"/>
    </location>
</feature>
<dbReference type="Pfam" id="PF00528">
    <property type="entry name" value="BPD_transp_1"/>
    <property type="match status" value="1"/>
</dbReference>
<evidence type="ECO:0000256" key="5">
    <source>
        <dbReference type="ARBA" id="ARBA00022692"/>
    </source>
</evidence>
<keyword evidence="4" id="KW-1003">Cell membrane</keyword>
<feature type="transmembrane region" description="Helical" evidence="8">
    <location>
        <begin position="107"/>
        <end position="131"/>
    </location>
</feature>
<feature type="transmembrane region" description="Helical" evidence="8">
    <location>
        <begin position="198"/>
        <end position="224"/>
    </location>
</feature>
<dbReference type="AlphaFoldDB" id="A0A383RGG0"/>
<dbReference type="PROSITE" id="PS50928">
    <property type="entry name" value="ABC_TM1"/>
    <property type="match status" value="1"/>
</dbReference>
<reference evidence="11" key="1">
    <citation type="submission" date="2018-08" db="EMBL/GenBank/DDBJ databases">
        <authorList>
            <person name="Chevrot R."/>
        </authorList>
    </citation>
    <scope>NUCLEOTIDE SEQUENCE [LARGE SCALE GENOMIC DNA]</scope>
</reference>
<dbReference type="CDD" id="cd06261">
    <property type="entry name" value="TM_PBP2"/>
    <property type="match status" value="1"/>
</dbReference>